<feature type="coiled-coil region" evidence="1">
    <location>
        <begin position="43"/>
        <end position="109"/>
    </location>
</feature>
<feature type="domain" description="M23ase beta-sheet core" evidence="4">
    <location>
        <begin position="280"/>
        <end position="371"/>
    </location>
</feature>
<keyword evidence="3" id="KW-0732">Signal</keyword>
<feature type="region of interest" description="Disordered" evidence="2">
    <location>
        <begin position="177"/>
        <end position="196"/>
    </location>
</feature>
<dbReference type="EMBL" id="PXNN01000011">
    <property type="protein sequence ID" value="PSF08951.1"/>
    <property type="molecule type" value="Genomic_DNA"/>
</dbReference>
<feature type="chain" id="PRO_5015784194" evidence="3">
    <location>
        <begin position="21"/>
        <end position="378"/>
    </location>
</feature>
<evidence type="ECO:0000256" key="1">
    <source>
        <dbReference type="SAM" id="Coils"/>
    </source>
</evidence>
<dbReference type="SUPFAM" id="SSF51261">
    <property type="entry name" value="Duplicated hybrid motif"/>
    <property type="match status" value="1"/>
</dbReference>
<dbReference type="Gene3D" id="2.70.70.10">
    <property type="entry name" value="Glucose Permease (Domain IIA)"/>
    <property type="match status" value="1"/>
</dbReference>
<dbReference type="OrthoDB" id="9784703at2"/>
<evidence type="ECO:0000256" key="2">
    <source>
        <dbReference type="SAM" id="MobiDB-lite"/>
    </source>
</evidence>
<dbReference type="AlphaFoldDB" id="A0A2T1KFP3"/>
<dbReference type="Proteomes" id="UP000238385">
    <property type="component" value="Unassembled WGS sequence"/>
</dbReference>
<dbReference type="PANTHER" id="PTHR21666">
    <property type="entry name" value="PEPTIDASE-RELATED"/>
    <property type="match status" value="1"/>
</dbReference>
<dbReference type="InterPro" id="IPR011055">
    <property type="entry name" value="Dup_hybrid_motif"/>
</dbReference>
<accession>A0A2T1KFP3</accession>
<dbReference type="InterPro" id="IPR016047">
    <property type="entry name" value="M23ase_b-sheet_dom"/>
</dbReference>
<gene>
    <name evidence="5" type="ORF">C7H08_07525</name>
</gene>
<dbReference type="Pfam" id="PF01551">
    <property type="entry name" value="Peptidase_M23"/>
    <property type="match status" value="1"/>
</dbReference>
<organism evidence="5 6">
    <name type="scientific">Marinobacter halophilus</name>
    <dbReference type="NCBI Taxonomy" id="1323740"/>
    <lineage>
        <taxon>Bacteria</taxon>
        <taxon>Pseudomonadati</taxon>
        <taxon>Pseudomonadota</taxon>
        <taxon>Gammaproteobacteria</taxon>
        <taxon>Pseudomonadales</taxon>
        <taxon>Marinobacteraceae</taxon>
        <taxon>Marinobacter</taxon>
    </lineage>
</organism>
<keyword evidence="1" id="KW-0175">Coiled coil</keyword>
<reference evidence="5 6" key="1">
    <citation type="submission" date="2018-03" db="EMBL/GenBank/DDBJ databases">
        <title>Marinobacter brunus sp. nov., a marine bacterium of Gamma-proteobacteria isolated from the surface seawater of the South China Sea.</title>
        <authorList>
            <person name="Cheng H."/>
            <person name="Wu Y.-H."/>
            <person name="Xamxidin M."/>
            <person name="Xu X.-W."/>
        </authorList>
    </citation>
    <scope>NUCLEOTIDE SEQUENCE [LARGE SCALE GENOMIC DNA]</scope>
    <source>
        <strain evidence="5 6">JCM 30472</strain>
    </source>
</reference>
<dbReference type="GO" id="GO:0004222">
    <property type="term" value="F:metalloendopeptidase activity"/>
    <property type="evidence" value="ECO:0007669"/>
    <property type="project" value="TreeGrafter"/>
</dbReference>
<evidence type="ECO:0000256" key="3">
    <source>
        <dbReference type="SAM" id="SignalP"/>
    </source>
</evidence>
<evidence type="ECO:0000259" key="4">
    <source>
        <dbReference type="Pfam" id="PF01551"/>
    </source>
</evidence>
<comment type="caution">
    <text evidence="5">The sequence shown here is derived from an EMBL/GenBank/DDBJ whole genome shotgun (WGS) entry which is preliminary data.</text>
</comment>
<protein>
    <submittedName>
        <fullName evidence="5">Peptidase M23</fullName>
    </submittedName>
</protein>
<dbReference type="CDD" id="cd12797">
    <property type="entry name" value="M23_peptidase"/>
    <property type="match status" value="1"/>
</dbReference>
<sequence>MMRSAILALALFLGASLAHAEQDVTPAQVEALKKRIDSIDKWLVSAERSRSNLEKQLVATERRISELTRERRSLRVQADQQQQRLTELQKQENQLANTLEQQREGLKKQIRAAWMEGDAPALKILLNEIEPGMIARTMTYYEYLSRDTVERLEAFQASLRELKAARAAVQASRVELAKTETSLEQRQQQLADTRKEREQTLAALDADIRSRRGERKDLDADRKRLERLLDEVQQAIASIPAPNESRPFKSLRNRLPWPANGRVVSHYGAAYAEGKLRRSGFIMNTQEEAEIKAVHYGRVVFANWLRGFGLITIIDHGDGFLTLYGHSSSLFTAPGDWVAAGETVALAGRTGGTEDPALYFEVRQNGKPVNPRSWLGKP</sequence>
<evidence type="ECO:0000313" key="6">
    <source>
        <dbReference type="Proteomes" id="UP000238385"/>
    </source>
</evidence>
<dbReference type="FunFam" id="2.70.70.10:FF:000003">
    <property type="entry name" value="Murein hydrolase activator EnvC"/>
    <property type="match status" value="1"/>
</dbReference>
<evidence type="ECO:0000313" key="5">
    <source>
        <dbReference type="EMBL" id="PSF08951.1"/>
    </source>
</evidence>
<name>A0A2T1KFP3_9GAMM</name>
<dbReference type="Gene3D" id="6.10.250.3150">
    <property type="match status" value="1"/>
</dbReference>
<feature type="signal peptide" evidence="3">
    <location>
        <begin position="1"/>
        <end position="20"/>
    </location>
</feature>
<dbReference type="PANTHER" id="PTHR21666:SF270">
    <property type="entry name" value="MUREIN HYDROLASE ACTIVATOR ENVC"/>
    <property type="match status" value="1"/>
</dbReference>
<proteinExistence type="predicted"/>
<keyword evidence="6" id="KW-1185">Reference proteome</keyword>
<dbReference type="InterPro" id="IPR050570">
    <property type="entry name" value="Cell_wall_metabolism_enzyme"/>
</dbReference>